<keyword evidence="3" id="KW-1185">Reference proteome</keyword>
<evidence type="ECO:0000256" key="1">
    <source>
        <dbReference type="SAM" id="Phobius"/>
    </source>
</evidence>
<evidence type="ECO:0000313" key="3">
    <source>
        <dbReference type="Proteomes" id="UP001589818"/>
    </source>
</evidence>
<dbReference type="Proteomes" id="UP001589818">
    <property type="component" value="Unassembled WGS sequence"/>
</dbReference>
<dbReference type="InterPro" id="IPR050490">
    <property type="entry name" value="Bact_solute-bd_prot1"/>
</dbReference>
<proteinExistence type="predicted"/>
<protein>
    <submittedName>
        <fullName evidence="2">Extracellular solute-binding protein</fullName>
    </submittedName>
</protein>
<dbReference type="Gene3D" id="2.60.120.260">
    <property type="entry name" value="Galactose-binding domain-like"/>
    <property type="match status" value="2"/>
</dbReference>
<dbReference type="RefSeq" id="WP_204817215.1">
    <property type="nucleotide sequence ID" value="NZ_JANHOF010000002.1"/>
</dbReference>
<dbReference type="PANTHER" id="PTHR43649:SF27">
    <property type="entry name" value="EXTRACELLULAR SOLUTE-BINDING PROTEIN FAMILY 1"/>
    <property type="match status" value="1"/>
</dbReference>
<dbReference type="PANTHER" id="PTHR43649">
    <property type="entry name" value="ARABINOSE-BINDING PROTEIN-RELATED"/>
    <property type="match status" value="1"/>
</dbReference>
<evidence type="ECO:0000313" key="2">
    <source>
        <dbReference type="EMBL" id="MFC0396083.1"/>
    </source>
</evidence>
<feature type="transmembrane region" description="Helical" evidence="1">
    <location>
        <begin position="12"/>
        <end position="30"/>
    </location>
</feature>
<gene>
    <name evidence="2" type="ORF">ACFFJ8_32505</name>
</gene>
<dbReference type="CDD" id="cd14489">
    <property type="entry name" value="CBM_SBP_bac_1_like"/>
    <property type="match status" value="1"/>
</dbReference>
<sequence>MRKVTRKTKAIATALLALVIVIIIVTVVPVNQSSGSVLEPVKGGLDLTADPEAIQTSAGNRYESYIAQYADKGRPSVTQVIEAETFAAADGMNATIIDSYEGSSTPVISTEDTGAIHWDVQVPEDGLYHMGLRYYPVAGNSSPIERELLIDGIAPFDEATRLLFSRVWRNELPKIESDLNGNELRPRQVESPQWQEAIFRDAEGYYKEPFSFYLSKGQHRITLSSLREPMVIDSLKLYQEETIPDYKTVAKSYEDQGYDITKGQFIKFQGESASLKSNPSLYPLNDRSSPGTEPYHVSKIRMNTIGGVNWKIPGQWIAWDIEVPKDGLYEFGLRYKQNTVRGVNVVRKLTIDGNIPFKEAEAIPFNYDGAWQIGTPGEDGKPYLFYLTEGKHQIKLELSMGELTEIIRTVRSSIQQLNALYLKIIMITSTVPDPFRDYELVKKIPELQSVFQKQSEILEKAADRMDEMVGGTSDSTTILRTTSYQLDDLGSRPETLATRLKNFKDNVTALGTWLLTVNQQPLEIDYLYFKSPDIKTPPVSTGFVRKSVHEVMSFAKSFSENYNSVSSSKKDGKKEVTVWIAAGRDQAQLLRSMIDNSFTPQTGITVNLQLVNAAVVLPATLAGKGPDIALTQGDVINFAMRNALQDLTEFKDFDSVKNRFKDSAFTSFNYKDGVFAVPETQTFPMLFYRKDILDELKLEVPQTWDDMYKIIPELQKHNMDLALPTNIVFETMLYQNKGQYYKEDGIATDLDSDIGINTFQKWTELYTNYKLPIEFDFINRFRTGEMPLGIADYTTFNFLTVFAPEIRGQWNFVALPGTRAADGTVHHETLSTSTGTVMFKNAKNKEAGWEFMKWWTDAEAQVTFGREMEAILGESARYAAANLDALGQLPWSARELNQLTGELEWVVGRPAVPGGYSLDRHLNNAFYEVYTDGTEPRETLENYVRTINQEITIKRQEFGLPTE</sequence>
<keyword evidence="1" id="KW-1133">Transmembrane helix</keyword>
<dbReference type="CDD" id="cd02795">
    <property type="entry name" value="CBM6-CBM35-CBM36_like"/>
    <property type="match status" value="1"/>
</dbReference>
<dbReference type="Gene3D" id="3.40.190.10">
    <property type="entry name" value="Periplasmic binding protein-like II"/>
    <property type="match status" value="1"/>
</dbReference>
<keyword evidence="1" id="KW-0472">Membrane</keyword>
<dbReference type="EMBL" id="JBHLVF010000047">
    <property type="protein sequence ID" value="MFC0396083.1"/>
    <property type="molecule type" value="Genomic_DNA"/>
</dbReference>
<keyword evidence="1" id="KW-0812">Transmembrane</keyword>
<dbReference type="SUPFAM" id="SSF53850">
    <property type="entry name" value="Periplasmic binding protein-like II"/>
    <property type="match status" value="1"/>
</dbReference>
<comment type="caution">
    <text evidence="2">The sequence shown here is derived from an EMBL/GenBank/DDBJ whole genome shotgun (WGS) entry which is preliminary data.</text>
</comment>
<organism evidence="2 3">
    <name type="scientific">Paenibacillus mendelii</name>
    <dbReference type="NCBI Taxonomy" id="206163"/>
    <lineage>
        <taxon>Bacteria</taxon>
        <taxon>Bacillati</taxon>
        <taxon>Bacillota</taxon>
        <taxon>Bacilli</taxon>
        <taxon>Bacillales</taxon>
        <taxon>Paenibacillaceae</taxon>
        <taxon>Paenibacillus</taxon>
    </lineage>
</organism>
<dbReference type="InterPro" id="IPR006059">
    <property type="entry name" value="SBP"/>
</dbReference>
<accession>A0ABV6JJI2</accession>
<dbReference type="Pfam" id="PF13416">
    <property type="entry name" value="SBP_bac_8"/>
    <property type="match status" value="1"/>
</dbReference>
<name>A0ABV6JJI2_9BACL</name>
<reference evidence="2 3" key="1">
    <citation type="submission" date="2024-09" db="EMBL/GenBank/DDBJ databases">
        <authorList>
            <person name="Sun Q."/>
            <person name="Mori K."/>
        </authorList>
    </citation>
    <scope>NUCLEOTIDE SEQUENCE [LARGE SCALE GENOMIC DNA]</scope>
    <source>
        <strain evidence="2 3">CCM 4839</strain>
    </source>
</reference>